<dbReference type="InterPro" id="IPR013429">
    <property type="entry name" value="Regulatory_FmdB_Zinc_ribbon"/>
</dbReference>
<evidence type="ECO:0000313" key="1">
    <source>
        <dbReference type="EMBL" id="CAB4142592.1"/>
    </source>
</evidence>
<dbReference type="NCBIfam" id="TIGR02605">
    <property type="entry name" value="CxxC_CxxC_SSSS"/>
    <property type="match status" value="1"/>
</dbReference>
<protein>
    <submittedName>
        <fullName evidence="1">CxxC_CxxC_SSSS, putative regulatory protein, FmdB family</fullName>
    </submittedName>
</protein>
<reference evidence="1" key="1">
    <citation type="submission" date="2020-04" db="EMBL/GenBank/DDBJ databases">
        <authorList>
            <person name="Chiriac C."/>
            <person name="Salcher M."/>
            <person name="Ghai R."/>
            <person name="Kavagutti S V."/>
        </authorList>
    </citation>
    <scope>NUCLEOTIDE SEQUENCE</scope>
</reference>
<gene>
    <name evidence="1" type="ORF">UFOVP438_25</name>
</gene>
<organism evidence="1">
    <name type="scientific">uncultured Caudovirales phage</name>
    <dbReference type="NCBI Taxonomy" id="2100421"/>
    <lineage>
        <taxon>Viruses</taxon>
        <taxon>Duplodnaviria</taxon>
        <taxon>Heunggongvirae</taxon>
        <taxon>Uroviricota</taxon>
        <taxon>Caudoviricetes</taxon>
        <taxon>Peduoviridae</taxon>
        <taxon>Maltschvirus</taxon>
        <taxon>Maltschvirus maltsch</taxon>
    </lineage>
</organism>
<proteinExistence type="predicted"/>
<accession>A0A6J5M8S1</accession>
<sequence>MPTYEYECISCNIRYETIEKIAEHVTPYCCNLAMRQIYHAPGISFKGTGWGKDA</sequence>
<name>A0A6J5M8S1_9CAUD</name>
<dbReference type="EMBL" id="LR796412">
    <property type="protein sequence ID" value="CAB4142592.1"/>
    <property type="molecule type" value="Genomic_DNA"/>
</dbReference>